<organism evidence="1 2">
    <name type="scientific">Paenimyroides aestuarii</name>
    <dbReference type="NCBI Taxonomy" id="2968490"/>
    <lineage>
        <taxon>Bacteria</taxon>
        <taxon>Pseudomonadati</taxon>
        <taxon>Bacteroidota</taxon>
        <taxon>Flavobacteriia</taxon>
        <taxon>Flavobacteriales</taxon>
        <taxon>Flavobacteriaceae</taxon>
        <taxon>Paenimyroides</taxon>
    </lineage>
</organism>
<dbReference type="Proteomes" id="UP001317001">
    <property type="component" value="Chromosome"/>
</dbReference>
<dbReference type="RefSeq" id="WP_257499776.1">
    <property type="nucleotide sequence ID" value="NZ_CP102382.1"/>
</dbReference>
<proteinExistence type="predicted"/>
<dbReference type="EMBL" id="CP102382">
    <property type="protein sequence ID" value="UUV21856.1"/>
    <property type="molecule type" value="Genomic_DNA"/>
</dbReference>
<reference evidence="1 2" key="1">
    <citation type="submission" date="2022-08" db="EMBL/GenBank/DDBJ databases">
        <title>Myroides zhujiangensis sp. nov., a novel bacterium isolated from sediment in the Pearl River Estuary.</title>
        <authorList>
            <person name="Cui L."/>
        </authorList>
    </citation>
    <scope>NUCLEOTIDE SEQUENCE [LARGE SCALE GENOMIC DNA]</scope>
    <source>
        <strain evidence="1 2">SCSIO 72103</strain>
    </source>
</reference>
<sequence length="167" mass="19470">MRIPLNYYENKGFTIQIKVDSLANAQLTSLDPYISGFYKELQTFVKGTAWIATKNNSQIYTLPVKLDKQKIANMEKAQPKEGINAFYESFMKYIFSTYYRNFKYSSYKINFEVDDKGKISIYEITLADGAFRFEVKRFLERKAGLWIPAKIDGKPVKSTFTLPIKFQ</sequence>
<evidence type="ECO:0008006" key="3">
    <source>
        <dbReference type="Google" id="ProtNLM"/>
    </source>
</evidence>
<protein>
    <recommendedName>
        <fullName evidence="3">TonB C-terminal domain-containing protein</fullName>
    </recommendedName>
</protein>
<evidence type="ECO:0000313" key="1">
    <source>
        <dbReference type="EMBL" id="UUV21856.1"/>
    </source>
</evidence>
<evidence type="ECO:0000313" key="2">
    <source>
        <dbReference type="Proteomes" id="UP001317001"/>
    </source>
</evidence>
<accession>A0ABY5NTE7</accession>
<keyword evidence="2" id="KW-1185">Reference proteome</keyword>
<name>A0ABY5NTE7_9FLAO</name>
<dbReference type="Gene3D" id="3.30.1150.10">
    <property type="match status" value="1"/>
</dbReference>
<gene>
    <name evidence="1" type="ORF">NPX36_02030</name>
</gene>